<gene>
    <name evidence="2" type="ORF">E1301_Tti001268</name>
</gene>
<protein>
    <submittedName>
        <fullName evidence="2">Uncharacterized protein</fullName>
    </submittedName>
</protein>
<sequence length="210" mass="22955">MESTGPRPVKSVRFGQAFNRTLQRSSEVETEPIPPSTSYPEYSTQKARCEGDLIVPNGNSFSEALGFSDGSLSSFKSSPHLFIPVLLSREHHNNPGYLLYQMQLTSKDPCFFNVYPSLDLKHPGEGGSQEGFSRARKTPGGVIYGLGCGRVNAAGLVERIHLYIWDSPLYGLCQQSLPPLPLGISSNLSSAVGPMTPRVGRLLHKINTYV</sequence>
<keyword evidence="3" id="KW-1185">Reference proteome</keyword>
<feature type="region of interest" description="Disordered" evidence="1">
    <location>
        <begin position="1"/>
        <end position="44"/>
    </location>
</feature>
<name>A0A5A9P864_9TELE</name>
<organism evidence="2 3">
    <name type="scientific">Triplophysa tibetana</name>
    <dbReference type="NCBI Taxonomy" id="1572043"/>
    <lineage>
        <taxon>Eukaryota</taxon>
        <taxon>Metazoa</taxon>
        <taxon>Chordata</taxon>
        <taxon>Craniata</taxon>
        <taxon>Vertebrata</taxon>
        <taxon>Euteleostomi</taxon>
        <taxon>Actinopterygii</taxon>
        <taxon>Neopterygii</taxon>
        <taxon>Teleostei</taxon>
        <taxon>Ostariophysi</taxon>
        <taxon>Cypriniformes</taxon>
        <taxon>Nemacheilidae</taxon>
        <taxon>Triplophysa</taxon>
    </lineage>
</organism>
<accession>A0A5A9P864</accession>
<dbReference type="Proteomes" id="UP000324632">
    <property type="component" value="Chromosome 8"/>
</dbReference>
<evidence type="ECO:0000256" key="1">
    <source>
        <dbReference type="SAM" id="MobiDB-lite"/>
    </source>
</evidence>
<evidence type="ECO:0000313" key="3">
    <source>
        <dbReference type="Proteomes" id="UP000324632"/>
    </source>
</evidence>
<comment type="caution">
    <text evidence="2">The sequence shown here is derived from an EMBL/GenBank/DDBJ whole genome shotgun (WGS) entry which is preliminary data.</text>
</comment>
<dbReference type="EMBL" id="SOYY01000008">
    <property type="protein sequence ID" value="KAA0718138.1"/>
    <property type="molecule type" value="Genomic_DNA"/>
</dbReference>
<dbReference type="AlphaFoldDB" id="A0A5A9P864"/>
<evidence type="ECO:0000313" key="2">
    <source>
        <dbReference type="EMBL" id="KAA0718138.1"/>
    </source>
</evidence>
<reference evidence="2 3" key="1">
    <citation type="journal article" date="2019" name="Mol. Ecol. Resour.">
        <title>Chromosome-level genome assembly of Triplophysa tibetana, a fish adapted to the harsh high-altitude environment of the Tibetan Plateau.</title>
        <authorList>
            <person name="Yang X."/>
            <person name="Liu H."/>
            <person name="Ma Z."/>
            <person name="Zou Y."/>
            <person name="Zou M."/>
            <person name="Mao Y."/>
            <person name="Li X."/>
            <person name="Wang H."/>
            <person name="Chen T."/>
            <person name="Wang W."/>
            <person name="Yang R."/>
        </authorList>
    </citation>
    <scope>NUCLEOTIDE SEQUENCE [LARGE SCALE GENOMIC DNA]</scope>
    <source>
        <strain evidence="2">TTIB1903HZAU</strain>
        <tissue evidence="2">Muscle</tissue>
    </source>
</reference>
<proteinExistence type="predicted"/>